<dbReference type="PANTHER" id="PTHR15904">
    <property type="entry name" value="FAM13"/>
    <property type="match status" value="1"/>
</dbReference>
<dbReference type="GO" id="GO:0007165">
    <property type="term" value="P:signal transduction"/>
    <property type="evidence" value="ECO:0007669"/>
    <property type="project" value="InterPro"/>
</dbReference>
<dbReference type="SMART" id="SM00324">
    <property type="entry name" value="RhoGAP"/>
    <property type="match status" value="1"/>
</dbReference>
<dbReference type="PROSITE" id="PS50238">
    <property type="entry name" value="RHOGAP"/>
    <property type="match status" value="1"/>
</dbReference>
<feature type="region of interest" description="Disordered" evidence="3">
    <location>
        <begin position="622"/>
        <end position="671"/>
    </location>
</feature>
<comment type="similarity">
    <text evidence="1">Belongs to the FAM13 family.</text>
</comment>
<reference evidence="5" key="1">
    <citation type="submission" date="2025-05" db="UniProtKB">
        <authorList>
            <consortium name="RefSeq"/>
        </authorList>
    </citation>
    <scope>NUCLEOTIDE SEQUENCE [LARGE SCALE GENOMIC DNA]</scope>
</reference>
<dbReference type="Proteomes" id="UP001652580">
    <property type="component" value="Chromosome 2"/>
</dbReference>
<dbReference type="InterPro" id="IPR059029">
    <property type="entry name" value="FAM13A_dom"/>
</dbReference>
<protein>
    <submittedName>
        <fullName evidence="6">Protein FAM13B isoform X13</fullName>
    </submittedName>
</protein>
<dbReference type="CDD" id="cd04393">
    <property type="entry name" value="RhoGAP_FAM13A1a"/>
    <property type="match status" value="1"/>
</dbReference>
<dbReference type="RefSeq" id="XP_007172268.2">
    <property type="nucleotide sequence ID" value="XM_007172206.2"/>
</dbReference>
<keyword evidence="2" id="KW-0175">Coiled coil</keyword>
<feature type="compositionally biased region" description="Basic and acidic residues" evidence="3">
    <location>
        <begin position="662"/>
        <end position="671"/>
    </location>
</feature>
<dbReference type="Gene3D" id="1.10.555.10">
    <property type="entry name" value="Rho GTPase activation protein"/>
    <property type="match status" value="1"/>
</dbReference>
<dbReference type="InterPro" id="IPR008936">
    <property type="entry name" value="Rho_GTPase_activation_prot"/>
</dbReference>
<dbReference type="CTD" id="51306"/>
<name>A0A383ZAL1_BALAC</name>
<dbReference type="GO" id="GO:0005096">
    <property type="term" value="F:GTPase activator activity"/>
    <property type="evidence" value="ECO:0007669"/>
    <property type="project" value="UniProtKB-KW"/>
</dbReference>
<feature type="compositionally biased region" description="Polar residues" evidence="3">
    <location>
        <begin position="638"/>
        <end position="650"/>
    </location>
</feature>
<dbReference type="InterPro" id="IPR039102">
    <property type="entry name" value="FAM13"/>
</dbReference>
<feature type="coiled-coil region" evidence="2">
    <location>
        <begin position="779"/>
        <end position="841"/>
    </location>
</feature>
<keyword evidence="5" id="KW-1185">Reference proteome</keyword>
<sequence>MRKSSSPSLNNCNSVLAHKIFGIPLDELQQGGHPDNEVPFIVRHVVDYIEEHGGLEQQGLFQVNGNAETVEWLRQRYDSGEEVDLVKEADVPSAISLLRFFLQELPEPVIPGSLHIHLMQLSQDYNNEDEFGRKLRFLLQQLPPVNYSLLKFLCRFLANVASHHEEIWSANSLAAVFGPDVFHIYTDVEDLKEQEIVSRIMAGLLENYYDFFENEEEDFSSNDLSSITEQVNELSEEEEEDEKLEHIEELPEEGAEKSDDMPEVVQLRMTENILEPNSVTASTSAHISPIGILPASADILERTIRAAVEQHLFDLQSSIDHDLKNLQQQSLVCNNEAGSVNCDGEGSNNQVDIADGIINASECNRDCSEPVASTNLDNEVMQQDFVFEDEENNQTVGILLEPCSDSGDGEDGCLERKEYLSFDSDKLSHVILDSSSKICDLNANTESEVPGGQSVGVQGEAACVQIPHLDLKNVSDGDKWEEPFPAFKSWQEDSESGEAQLSPQAGRMNHHPLEEDCRPVLSHRSLDFGQSQRFLLDPETLDSSSKALSFARIRRSSFSSKDEKREDRTPYQLVKKLQKKIRQFEEQFERERNSKPSYSDIAANPKVLKWMTELTKLRKQIKDAKHKTSDGEFVPQTRPRSNTLPKSFGSSLDHEDEENEDESRVIQKEKKPSKEATLELILKRLKEKRVERCLPEDIKVTREERHIVKPLYDRYRLVKQMLTRASITPVLGSPSTKRRGQMLQPIIEGETAHFFEEIKEEEEDGVSLSSELTDILKTAVQAQSSLENSESDMEENQEKLALDLRLSSTRAASMPELLEQLWKARAEKKKLRKTLREFEEAFYQQNGRNVQKEDRVPVLEEYREYKKIKAKLRLLEVLISKQDSSKSI</sequence>
<evidence type="ECO:0000256" key="3">
    <source>
        <dbReference type="SAM" id="MobiDB-lite"/>
    </source>
</evidence>
<reference evidence="6" key="2">
    <citation type="submission" date="2025-08" db="UniProtKB">
        <authorList>
            <consortium name="RefSeq"/>
        </authorList>
    </citation>
    <scope>IDENTIFICATION</scope>
</reference>
<evidence type="ECO:0000259" key="4">
    <source>
        <dbReference type="PROSITE" id="PS50238"/>
    </source>
</evidence>
<dbReference type="Pfam" id="PF00620">
    <property type="entry name" value="RhoGAP"/>
    <property type="match status" value="1"/>
</dbReference>
<dbReference type="PANTHER" id="PTHR15904:SF16">
    <property type="entry name" value="PROTEIN FAM13B"/>
    <property type="match status" value="1"/>
</dbReference>
<organism evidence="5 6">
    <name type="scientific">Balaenoptera acutorostrata</name>
    <name type="common">Common minke whale</name>
    <name type="synonym">Balaena rostrata</name>
    <dbReference type="NCBI Taxonomy" id="9767"/>
    <lineage>
        <taxon>Eukaryota</taxon>
        <taxon>Metazoa</taxon>
        <taxon>Chordata</taxon>
        <taxon>Craniata</taxon>
        <taxon>Vertebrata</taxon>
        <taxon>Euteleostomi</taxon>
        <taxon>Mammalia</taxon>
        <taxon>Eutheria</taxon>
        <taxon>Laurasiatheria</taxon>
        <taxon>Artiodactyla</taxon>
        <taxon>Whippomorpha</taxon>
        <taxon>Cetacea</taxon>
        <taxon>Mysticeti</taxon>
        <taxon>Balaenopteridae</taxon>
        <taxon>Balaenoptera</taxon>
    </lineage>
</organism>
<feature type="region of interest" description="Disordered" evidence="3">
    <location>
        <begin position="488"/>
        <end position="512"/>
    </location>
</feature>
<accession>A0A383ZAL1</accession>
<proteinExistence type="inferred from homology"/>
<dbReference type="AlphaFoldDB" id="A0A383ZAL1"/>
<feature type="domain" description="Rho-GAP" evidence="4">
    <location>
        <begin position="23"/>
        <end position="212"/>
    </location>
</feature>
<evidence type="ECO:0000313" key="6">
    <source>
        <dbReference type="RefSeq" id="XP_007172268.2"/>
    </source>
</evidence>
<dbReference type="Pfam" id="PF26116">
    <property type="entry name" value="FAM13A"/>
    <property type="match status" value="1"/>
</dbReference>
<dbReference type="SUPFAM" id="SSF48350">
    <property type="entry name" value="GTPase activation domain, GAP"/>
    <property type="match status" value="1"/>
</dbReference>
<dbReference type="InterPro" id="IPR000198">
    <property type="entry name" value="RhoGAP_dom"/>
</dbReference>
<evidence type="ECO:0000256" key="1">
    <source>
        <dbReference type="ARBA" id="ARBA00007549"/>
    </source>
</evidence>
<evidence type="ECO:0000256" key="2">
    <source>
        <dbReference type="SAM" id="Coils"/>
    </source>
</evidence>
<gene>
    <name evidence="6" type="primary">FAM13B</name>
</gene>
<evidence type="ECO:0000313" key="5">
    <source>
        <dbReference type="Proteomes" id="UP001652580"/>
    </source>
</evidence>
<dbReference type="GeneID" id="103008800"/>